<feature type="signal peptide" evidence="1">
    <location>
        <begin position="1"/>
        <end position="25"/>
    </location>
</feature>
<comment type="caution">
    <text evidence="2">The sequence shown here is derived from an EMBL/GenBank/DDBJ whole genome shotgun (WGS) entry which is preliminary data.</text>
</comment>
<keyword evidence="1" id="KW-0732">Signal</keyword>
<dbReference type="EMBL" id="JAVDTT010000005">
    <property type="protein sequence ID" value="MDR6842952.1"/>
    <property type="molecule type" value="Genomic_DNA"/>
</dbReference>
<organism evidence="2 3">
    <name type="scientific">Pseudoxanthomonas sacheonensis</name>
    <dbReference type="NCBI Taxonomy" id="443615"/>
    <lineage>
        <taxon>Bacteria</taxon>
        <taxon>Pseudomonadati</taxon>
        <taxon>Pseudomonadota</taxon>
        <taxon>Gammaproteobacteria</taxon>
        <taxon>Lysobacterales</taxon>
        <taxon>Lysobacteraceae</taxon>
        <taxon>Pseudoxanthomonas</taxon>
    </lineage>
</organism>
<gene>
    <name evidence="2" type="ORF">J2W94_003259</name>
</gene>
<evidence type="ECO:0000313" key="2">
    <source>
        <dbReference type="EMBL" id="MDR6842952.1"/>
    </source>
</evidence>
<name>A0ABU1RWH6_9GAMM</name>
<reference evidence="2 3" key="1">
    <citation type="submission" date="2023-07" db="EMBL/GenBank/DDBJ databases">
        <title>Sorghum-associated microbial communities from plants grown in Nebraska, USA.</title>
        <authorList>
            <person name="Schachtman D."/>
        </authorList>
    </citation>
    <scope>NUCLEOTIDE SEQUENCE [LARGE SCALE GENOMIC DNA]</scope>
    <source>
        <strain evidence="2 3">BE107</strain>
    </source>
</reference>
<evidence type="ECO:0000256" key="1">
    <source>
        <dbReference type="SAM" id="SignalP"/>
    </source>
</evidence>
<evidence type="ECO:0000313" key="3">
    <source>
        <dbReference type="Proteomes" id="UP001254759"/>
    </source>
</evidence>
<dbReference type="RefSeq" id="WP_310095696.1">
    <property type="nucleotide sequence ID" value="NZ_JAVDTT010000005.1"/>
</dbReference>
<feature type="chain" id="PRO_5046314472" evidence="1">
    <location>
        <begin position="26"/>
        <end position="244"/>
    </location>
</feature>
<proteinExistence type="predicted"/>
<protein>
    <submittedName>
        <fullName evidence="2">Uncharacterized protein</fullName>
    </submittedName>
</protein>
<dbReference type="Proteomes" id="UP001254759">
    <property type="component" value="Unassembled WGS sequence"/>
</dbReference>
<keyword evidence="3" id="KW-1185">Reference proteome</keyword>
<accession>A0ABU1RWH6</accession>
<sequence length="244" mass="26547">MIASARVVAALAVLALLIFAPQVRADENCEPVAEQMATNADQSTLSVATVCDKEGIRSYRMRAGTKDGRIDQKTVEVETEYTTMGSASLVDIDGDGYHEVEVRGMCGAGPNCEGQLYRIDRSSGKLELFFSGGYSDLSVIDGYLVEAGRASCCSWEYHAYRLHGSTGTLDYDNMDFMVEVGADLDSEEENAPARCTFSRSIEGARQVMRPPGREWLQLCELYGDYRLTTPEEASAAEAAGSAQE</sequence>